<dbReference type="GeneTree" id="ENSGT00390000003855"/>
<protein>
    <recommendedName>
        <fullName evidence="3">Gamma-glutamylcyclotransferase</fullName>
        <ecNumber evidence="3">4.3.2.7</ecNumber>
    </recommendedName>
</protein>
<dbReference type="InParanoid" id="A0A3Q1GUX0"/>
<dbReference type="AlphaFoldDB" id="A0A3Q1GUX0"/>
<evidence type="ECO:0000313" key="5">
    <source>
        <dbReference type="Proteomes" id="UP000257200"/>
    </source>
</evidence>
<reference evidence="4" key="1">
    <citation type="submission" date="2025-08" db="UniProtKB">
        <authorList>
            <consortium name="Ensembl"/>
        </authorList>
    </citation>
    <scope>IDENTIFICATION</scope>
</reference>
<proteinExistence type="inferred from homology"/>
<dbReference type="PANTHER" id="PTHR12192:SF2">
    <property type="entry name" value="GLUTATHIONE-SPECIFIC GAMMA-GLUTAMYLCYCLOTRANSFERASE 2"/>
    <property type="match status" value="1"/>
</dbReference>
<keyword evidence="1 3" id="KW-0456">Lyase</keyword>
<evidence type="ECO:0000256" key="3">
    <source>
        <dbReference type="RuleBase" id="RU363081"/>
    </source>
</evidence>
<keyword evidence="5" id="KW-1185">Reference proteome</keyword>
<evidence type="ECO:0000256" key="1">
    <source>
        <dbReference type="ARBA" id="ARBA00023239"/>
    </source>
</evidence>
<evidence type="ECO:0000313" key="4">
    <source>
        <dbReference type="Ensembl" id="ENSAPOP00000031192.1"/>
    </source>
</evidence>
<dbReference type="InterPro" id="IPR006840">
    <property type="entry name" value="ChaC"/>
</dbReference>
<organism evidence="4 5">
    <name type="scientific">Acanthochromis polyacanthus</name>
    <name type="common">spiny chromis</name>
    <dbReference type="NCBI Taxonomy" id="80966"/>
    <lineage>
        <taxon>Eukaryota</taxon>
        <taxon>Metazoa</taxon>
        <taxon>Chordata</taxon>
        <taxon>Craniata</taxon>
        <taxon>Vertebrata</taxon>
        <taxon>Euteleostomi</taxon>
        <taxon>Actinopterygii</taxon>
        <taxon>Neopterygii</taxon>
        <taxon>Teleostei</taxon>
        <taxon>Neoteleostei</taxon>
        <taxon>Acanthomorphata</taxon>
        <taxon>Ovalentaria</taxon>
        <taxon>Pomacentridae</taxon>
        <taxon>Acanthochromis</taxon>
    </lineage>
</organism>
<accession>A0A3Q1GUX0</accession>
<dbReference type="GO" id="GO:0003839">
    <property type="term" value="F:gamma-glutamylcyclotransferase activity"/>
    <property type="evidence" value="ECO:0007669"/>
    <property type="project" value="UniProtKB-UniRule"/>
</dbReference>
<dbReference type="GO" id="GO:0006751">
    <property type="term" value="P:glutathione catabolic process"/>
    <property type="evidence" value="ECO:0007669"/>
    <property type="project" value="UniProtKB-UniRule"/>
</dbReference>
<dbReference type="EC" id="4.3.2.7" evidence="3"/>
<comment type="catalytic activity">
    <reaction evidence="3">
        <text>glutathione = L-cysteinylglycine + 5-oxo-L-proline</text>
        <dbReference type="Rhea" id="RHEA:47724"/>
        <dbReference type="ChEBI" id="CHEBI:57925"/>
        <dbReference type="ChEBI" id="CHEBI:58402"/>
        <dbReference type="ChEBI" id="CHEBI:61694"/>
        <dbReference type="EC" id="4.3.2.7"/>
    </reaction>
</comment>
<dbReference type="STRING" id="80966.ENSAPOP00000031192"/>
<dbReference type="Ensembl" id="ENSAPOT00000033178.1">
    <property type="protein sequence ID" value="ENSAPOP00000031192.1"/>
    <property type="gene ID" value="ENSAPOG00000018255.1"/>
</dbReference>
<sequence length="109" mass="12914">MWVFGYGSLIWKVDFPYEEKRIGYIKGFSRRFWQGSTDHRGVPGKVSKRYRLWDLPHSVPAVESRVVFLFFECWIFCHCLLQPGRVVTLVEDPEVSLYKLLNLIVPYLT</sequence>
<dbReference type="Pfam" id="PF04752">
    <property type="entry name" value="ChaC"/>
    <property type="match status" value="1"/>
</dbReference>
<dbReference type="Proteomes" id="UP000257200">
    <property type="component" value="Unplaced"/>
</dbReference>
<name>A0A3Q1GUX0_9TELE</name>
<dbReference type="GO" id="GO:0005737">
    <property type="term" value="C:cytoplasm"/>
    <property type="evidence" value="ECO:0007669"/>
    <property type="project" value="TreeGrafter"/>
</dbReference>
<evidence type="ECO:0000256" key="2">
    <source>
        <dbReference type="ARBA" id="ARBA00045227"/>
    </source>
</evidence>
<comment type="function">
    <text evidence="2 3">Catalyzes the cleavage of glutathione into 5-oxo-L-proline and a Cys-Gly dipeptide. Acts specifically on glutathione, but not on other gamma-glutamyl peptides.</text>
</comment>
<comment type="similarity">
    <text evidence="3">Belongs to the gamma-glutamylcyclotransferase family.</text>
</comment>
<dbReference type="PANTHER" id="PTHR12192">
    <property type="entry name" value="CATION TRANSPORT PROTEIN CHAC-RELATED"/>
    <property type="match status" value="1"/>
</dbReference>
<reference evidence="4" key="2">
    <citation type="submission" date="2025-09" db="UniProtKB">
        <authorList>
            <consortium name="Ensembl"/>
        </authorList>
    </citation>
    <scope>IDENTIFICATION</scope>
</reference>
<dbReference type="GO" id="GO:0061928">
    <property type="term" value="F:glutathione specific gamma-glutamylcyclotransferase activity"/>
    <property type="evidence" value="ECO:0007669"/>
    <property type="project" value="UniProtKB-EC"/>
</dbReference>